<dbReference type="GO" id="GO:0022857">
    <property type="term" value="F:transmembrane transporter activity"/>
    <property type="evidence" value="ECO:0007669"/>
    <property type="project" value="InterPro"/>
</dbReference>
<evidence type="ECO:0000256" key="4">
    <source>
        <dbReference type="ARBA" id="ARBA00022692"/>
    </source>
</evidence>
<evidence type="ECO:0000256" key="6">
    <source>
        <dbReference type="ARBA" id="ARBA00023136"/>
    </source>
</evidence>
<evidence type="ECO:0000256" key="1">
    <source>
        <dbReference type="ARBA" id="ARBA00004651"/>
    </source>
</evidence>
<dbReference type="EMBL" id="AP019308">
    <property type="protein sequence ID" value="BBH22459.1"/>
    <property type="molecule type" value="Genomic_DNA"/>
</dbReference>
<evidence type="ECO:0000256" key="2">
    <source>
        <dbReference type="ARBA" id="ARBA00022448"/>
    </source>
</evidence>
<dbReference type="PROSITE" id="PS50850">
    <property type="entry name" value="MFS"/>
    <property type="match status" value="1"/>
</dbReference>
<dbReference type="InterPro" id="IPR004638">
    <property type="entry name" value="EmrB-like"/>
</dbReference>
<dbReference type="AlphaFoldDB" id="A0A3G9JHG9"/>
<dbReference type="OrthoDB" id="9816041at2"/>
<dbReference type="RefSeq" id="WP_125660602.1">
    <property type="nucleotide sequence ID" value="NZ_AP019308.1"/>
</dbReference>
<keyword evidence="5" id="KW-1133">Transmembrane helix</keyword>
<dbReference type="InterPro" id="IPR020846">
    <property type="entry name" value="MFS_dom"/>
</dbReference>
<dbReference type="Proteomes" id="UP000275368">
    <property type="component" value="Chromosome"/>
</dbReference>
<dbReference type="NCBIfam" id="TIGR00711">
    <property type="entry name" value="efflux_EmrB"/>
    <property type="match status" value="1"/>
</dbReference>
<protein>
    <submittedName>
        <fullName evidence="7">MFS transporter</fullName>
    </submittedName>
</protein>
<dbReference type="InterPro" id="IPR036259">
    <property type="entry name" value="MFS_trans_sf"/>
</dbReference>
<proteinExistence type="predicted"/>
<dbReference type="SUPFAM" id="SSF103473">
    <property type="entry name" value="MFS general substrate transporter"/>
    <property type="match status" value="2"/>
</dbReference>
<keyword evidence="8" id="KW-1185">Reference proteome</keyword>
<organism evidence="7 8">
    <name type="scientific">Paenibacillus baekrokdamisoli</name>
    <dbReference type="NCBI Taxonomy" id="1712516"/>
    <lineage>
        <taxon>Bacteria</taxon>
        <taxon>Bacillati</taxon>
        <taxon>Bacillota</taxon>
        <taxon>Bacilli</taxon>
        <taxon>Bacillales</taxon>
        <taxon>Paenibacillaceae</taxon>
        <taxon>Paenibacillus</taxon>
    </lineage>
</organism>
<accession>A0A3G9JHG9</accession>
<dbReference type="Pfam" id="PF07690">
    <property type="entry name" value="MFS_1"/>
    <property type="match status" value="2"/>
</dbReference>
<dbReference type="FunFam" id="1.20.1720.10:FF:000004">
    <property type="entry name" value="EmrB/QacA family drug resistance transporter"/>
    <property type="match status" value="1"/>
</dbReference>
<dbReference type="PANTHER" id="PTHR23501:SF170">
    <property type="entry name" value="MULTIDRUG RESISTANCE PROTEIN 3"/>
    <property type="match status" value="1"/>
</dbReference>
<dbReference type="PANTHER" id="PTHR23501">
    <property type="entry name" value="MAJOR FACILITATOR SUPERFAMILY"/>
    <property type="match status" value="1"/>
</dbReference>
<comment type="subcellular location">
    <subcellularLocation>
        <location evidence="1">Cell membrane</location>
        <topology evidence="1">Multi-pass membrane protein</topology>
    </subcellularLocation>
</comment>
<reference evidence="7 8" key="1">
    <citation type="submission" date="2018-11" db="EMBL/GenBank/DDBJ databases">
        <title>Complete genome sequence of Paenibacillus baekrokdamisoli strain KCTC 33723.</title>
        <authorList>
            <person name="Kang S.W."/>
            <person name="Lee K.C."/>
            <person name="Kim K.K."/>
            <person name="Kim J.S."/>
            <person name="Kim D.S."/>
            <person name="Ko S.H."/>
            <person name="Yang S.H."/>
            <person name="Lee J.S."/>
        </authorList>
    </citation>
    <scope>NUCLEOTIDE SEQUENCE [LARGE SCALE GENOMIC DNA]</scope>
    <source>
        <strain evidence="7 8">KCTC 33723</strain>
    </source>
</reference>
<keyword evidence="4" id="KW-0812">Transmembrane</keyword>
<keyword evidence="2" id="KW-0813">Transport</keyword>
<keyword evidence="6" id="KW-0472">Membrane</keyword>
<dbReference type="PROSITE" id="PS00216">
    <property type="entry name" value="SUGAR_TRANSPORT_1"/>
    <property type="match status" value="1"/>
</dbReference>
<keyword evidence="3" id="KW-1003">Cell membrane</keyword>
<dbReference type="InterPro" id="IPR011701">
    <property type="entry name" value="MFS"/>
</dbReference>
<dbReference type="InterPro" id="IPR005829">
    <property type="entry name" value="Sugar_transporter_CS"/>
</dbReference>
<gene>
    <name evidence="7" type="ORF">Back11_38040</name>
</gene>
<dbReference type="GO" id="GO:0005886">
    <property type="term" value="C:plasma membrane"/>
    <property type="evidence" value="ECO:0007669"/>
    <property type="project" value="UniProtKB-SubCell"/>
</dbReference>
<dbReference type="Gene3D" id="1.20.1250.20">
    <property type="entry name" value="MFS general substrate transporter like domains"/>
    <property type="match status" value="1"/>
</dbReference>
<evidence type="ECO:0000256" key="5">
    <source>
        <dbReference type="ARBA" id="ARBA00022989"/>
    </source>
</evidence>
<sequence>METESGTMSKSRLNWMMAALLFSIFLTQLDQTIVSTALPTIVAKLHGFDQMSWVFTVYMLASTVVMPIAGKLSDIYGRKQFYMFGLVLFVAGSALCGVAGSMVQLVLFRGIQGIGAGFLTPITFTLLFSIMPRERAGIYNTLYMSVFALSSVIGPSLGALITEYFDWRWNFYINLPFGLFIFLVLNKLLVKSKVGEKRPSIDVAGALLLAGATLSILLGLKMGGVDYAWFSWQIVGLLVLGAAFLAIFLIVEMRVKEPILPLALFRSKVISGTLAATFLQGIMMFGALVYIPLFVQGSLGGDVSDAGNALTPLMFAVMVGASVGTSLIKSWSWRSNILLSMILTGTGLAAMIAMPLDVNVWLMRLIMVLIGMGIGIMMMVGQMAVSMSAEEKFKGVATSTVGFSRSVGGVFGTAVLSAIINNRLASKIAEQADKLNLSADGVQELVDPQALLNVDSGLPAATKAVLREVLGDTVQYGFWFLLAAAAAGVVAAVWTGSERYHSEPKGKQAKVEAEPHMM</sequence>
<name>A0A3G9JHG9_9BACL</name>
<evidence type="ECO:0000313" key="7">
    <source>
        <dbReference type="EMBL" id="BBH22459.1"/>
    </source>
</evidence>
<evidence type="ECO:0000256" key="3">
    <source>
        <dbReference type="ARBA" id="ARBA00022475"/>
    </source>
</evidence>
<evidence type="ECO:0000313" key="8">
    <source>
        <dbReference type="Proteomes" id="UP000275368"/>
    </source>
</evidence>
<dbReference type="KEGG" id="pbk:Back11_38040"/>
<dbReference type="Gene3D" id="1.20.1720.10">
    <property type="entry name" value="Multidrug resistance protein D"/>
    <property type="match status" value="1"/>
</dbReference>